<feature type="chain" id="PRO_5047325797" evidence="1">
    <location>
        <begin position="18"/>
        <end position="103"/>
    </location>
</feature>
<protein>
    <submittedName>
        <fullName evidence="2">Uncharacterized protein</fullName>
    </submittedName>
</protein>
<reference evidence="2 3" key="1">
    <citation type="submission" date="2024-09" db="EMBL/GenBank/DDBJ databases">
        <title>T2T genomes of carrot and Alternaria dauci and their utility for understanding host-pathogen interaction during carrot leaf blight disease.</title>
        <authorList>
            <person name="Liu W."/>
            <person name="Xu S."/>
            <person name="Ou C."/>
            <person name="Liu X."/>
            <person name="Zhuang F."/>
            <person name="Deng X.W."/>
        </authorList>
    </citation>
    <scope>NUCLEOTIDE SEQUENCE [LARGE SCALE GENOMIC DNA]</scope>
    <source>
        <strain evidence="2 3">A2016</strain>
    </source>
</reference>
<keyword evidence="1" id="KW-0732">Signal</keyword>
<evidence type="ECO:0000313" key="2">
    <source>
        <dbReference type="EMBL" id="KAL1795468.1"/>
    </source>
</evidence>
<dbReference type="RefSeq" id="XP_069306052.1">
    <property type="nucleotide sequence ID" value="XM_069452458.1"/>
</dbReference>
<proteinExistence type="predicted"/>
<evidence type="ECO:0000256" key="1">
    <source>
        <dbReference type="SAM" id="SignalP"/>
    </source>
</evidence>
<evidence type="ECO:0000313" key="3">
    <source>
        <dbReference type="Proteomes" id="UP001578633"/>
    </source>
</evidence>
<dbReference type="Proteomes" id="UP001578633">
    <property type="component" value="Chromosome 5"/>
</dbReference>
<dbReference type="EMBL" id="JBHGVX010000005">
    <property type="protein sequence ID" value="KAL1795468.1"/>
    <property type="molecule type" value="Genomic_DNA"/>
</dbReference>
<organism evidence="2 3">
    <name type="scientific">Alternaria dauci</name>
    <dbReference type="NCBI Taxonomy" id="48095"/>
    <lineage>
        <taxon>Eukaryota</taxon>
        <taxon>Fungi</taxon>
        <taxon>Dikarya</taxon>
        <taxon>Ascomycota</taxon>
        <taxon>Pezizomycotina</taxon>
        <taxon>Dothideomycetes</taxon>
        <taxon>Pleosporomycetidae</taxon>
        <taxon>Pleosporales</taxon>
        <taxon>Pleosporineae</taxon>
        <taxon>Pleosporaceae</taxon>
        <taxon>Alternaria</taxon>
        <taxon>Alternaria sect. Porri</taxon>
    </lineage>
</organism>
<sequence length="103" mass="10594">MYFTALLTPFLAALAVAAPTAPTTIHTRQSKTLRAQLSNDAIDAAAQRIIPADGSRVSIRANFAALGRPVFANRALIVGGAGSGGRCGIFSDVAGTRRVATIV</sequence>
<comment type="caution">
    <text evidence="2">The sequence shown here is derived from an EMBL/GenBank/DDBJ whole genome shotgun (WGS) entry which is preliminary data.</text>
</comment>
<gene>
    <name evidence="2" type="ORF">ACET3X_005692</name>
</gene>
<keyword evidence="3" id="KW-1185">Reference proteome</keyword>
<dbReference type="GeneID" id="96086014"/>
<feature type="signal peptide" evidence="1">
    <location>
        <begin position="1"/>
        <end position="17"/>
    </location>
</feature>
<accession>A0ABR3UG60</accession>
<name>A0ABR3UG60_9PLEO</name>